<keyword evidence="2" id="KW-1185">Reference proteome</keyword>
<dbReference type="EMBL" id="OANU01000032">
    <property type="protein sequence ID" value="SNX48760.1"/>
    <property type="molecule type" value="Genomic_DNA"/>
</dbReference>
<name>A0A240ELB4_9VIBR</name>
<protein>
    <submittedName>
        <fullName evidence="1">Transcriptional regulator VspR</fullName>
    </submittedName>
</protein>
<dbReference type="Proteomes" id="UP000219336">
    <property type="component" value="Unassembled WGS sequence"/>
</dbReference>
<reference evidence="2" key="1">
    <citation type="submission" date="2016-06" db="EMBL/GenBank/DDBJ databases">
        <authorList>
            <person name="Rodrigo-Torres L."/>
            <person name="Arahal R.D."/>
            <person name="Lucena T."/>
        </authorList>
    </citation>
    <scope>NUCLEOTIDE SEQUENCE [LARGE SCALE GENOMIC DNA]</scope>
    <source>
        <strain evidence="2">CECT8203</strain>
    </source>
</reference>
<sequence>MRMNVQMTQPQKINAYMFNLLIKKEMDNFSVTEARDALMDLSEEFKNQQEARKYVYRQILAFERKGWLVSKGDNRSKKYQKTELMKSLSLTPRKLKSDLTEVVTTLNTLEHLDLRILQKEKSKYEGELAIVLSEVEEYQSLMERFPKKKDMFLTMFTESKEYSAKLLGKINALSKVLLVSKTEGSFSC</sequence>
<evidence type="ECO:0000313" key="1">
    <source>
        <dbReference type="EMBL" id="SNX48760.1"/>
    </source>
</evidence>
<dbReference type="AlphaFoldDB" id="A0A240ELB4"/>
<gene>
    <name evidence="1" type="primary">vspR</name>
    <name evidence="1" type="ORF">VTH8203_02397</name>
</gene>
<accession>A0A240ELB4</accession>
<evidence type="ECO:0000313" key="2">
    <source>
        <dbReference type="Proteomes" id="UP000219336"/>
    </source>
</evidence>
<proteinExistence type="predicted"/>
<organism evidence="1 2">
    <name type="scientific">Vibrio thalassae</name>
    <dbReference type="NCBI Taxonomy" id="1243014"/>
    <lineage>
        <taxon>Bacteria</taxon>
        <taxon>Pseudomonadati</taxon>
        <taxon>Pseudomonadota</taxon>
        <taxon>Gammaproteobacteria</taxon>
        <taxon>Vibrionales</taxon>
        <taxon>Vibrionaceae</taxon>
        <taxon>Vibrio</taxon>
    </lineage>
</organism>